<name>A0ABQ8STS9_PERAM</name>
<dbReference type="Proteomes" id="UP001148838">
    <property type="component" value="Unassembled WGS sequence"/>
</dbReference>
<sequence>MRATAGYTRWDHKNEDIMQELQIEPIMQFISKYQLQWKGHLERMDRCRIPKALFHYHPHGKRSLGRPKKRWTENSSLRPLTLSCLAAFSRAECGNSGYLCGYSCIGPVRIIHDHRFNPTDGADGIREFDADSHNGSAEKVFSLISAQWTKELNRMLTETVGGIIMVKYNFKDMSCEQFHSYLVQDRNLYLETLLHKVYFCHHGMARPQVADRGDGLQIWRVAANVLNKESRTADKGCAPPALKFGEGQPITIKKSLLRNPNNPDV</sequence>
<reference evidence="1 2" key="1">
    <citation type="journal article" date="2022" name="Allergy">
        <title>Genome assembly and annotation of Periplaneta americana reveal a comprehensive cockroach allergen profile.</title>
        <authorList>
            <person name="Wang L."/>
            <person name="Xiong Q."/>
            <person name="Saelim N."/>
            <person name="Wang L."/>
            <person name="Nong W."/>
            <person name="Wan A.T."/>
            <person name="Shi M."/>
            <person name="Liu X."/>
            <person name="Cao Q."/>
            <person name="Hui J.H.L."/>
            <person name="Sookrung N."/>
            <person name="Leung T.F."/>
            <person name="Tungtrongchitr A."/>
            <person name="Tsui S.K.W."/>
        </authorList>
    </citation>
    <scope>NUCLEOTIDE SEQUENCE [LARGE SCALE GENOMIC DNA]</scope>
    <source>
        <strain evidence="1">PWHHKU_190912</strain>
    </source>
</reference>
<organism evidence="1 2">
    <name type="scientific">Periplaneta americana</name>
    <name type="common">American cockroach</name>
    <name type="synonym">Blatta americana</name>
    <dbReference type="NCBI Taxonomy" id="6978"/>
    <lineage>
        <taxon>Eukaryota</taxon>
        <taxon>Metazoa</taxon>
        <taxon>Ecdysozoa</taxon>
        <taxon>Arthropoda</taxon>
        <taxon>Hexapoda</taxon>
        <taxon>Insecta</taxon>
        <taxon>Pterygota</taxon>
        <taxon>Neoptera</taxon>
        <taxon>Polyneoptera</taxon>
        <taxon>Dictyoptera</taxon>
        <taxon>Blattodea</taxon>
        <taxon>Blattoidea</taxon>
        <taxon>Blattidae</taxon>
        <taxon>Blattinae</taxon>
        <taxon>Periplaneta</taxon>
    </lineage>
</organism>
<gene>
    <name evidence="1" type="ORF">ANN_17237</name>
</gene>
<proteinExistence type="predicted"/>
<comment type="caution">
    <text evidence="1">The sequence shown here is derived from an EMBL/GenBank/DDBJ whole genome shotgun (WGS) entry which is preliminary data.</text>
</comment>
<evidence type="ECO:0000313" key="1">
    <source>
        <dbReference type="EMBL" id="KAJ4437102.1"/>
    </source>
</evidence>
<evidence type="ECO:0000313" key="2">
    <source>
        <dbReference type="Proteomes" id="UP001148838"/>
    </source>
</evidence>
<dbReference type="EMBL" id="JAJSOF020000021">
    <property type="protein sequence ID" value="KAJ4437102.1"/>
    <property type="molecule type" value="Genomic_DNA"/>
</dbReference>
<accession>A0ABQ8STS9</accession>
<protein>
    <submittedName>
        <fullName evidence="1">Uncharacterized protein</fullName>
    </submittedName>
</protein>
<keyword evidence="2" id="KW-1185">Reference proteome</keyword>